<organism evidence="12">
    <name type="scientific">Tanacetum cinerariifolium</name>
    <name type="common">Dalmatian daisy</name>
    <name type="synonym">Chrysanthemum cinerariifolium</name>
    <dbReference type="NCBI Taxonomy" id="118510"/>
    <lineage>
        <taxon>Eukaryota</taxon>
        <taxon>Viridiplantae</taxon>
        <taxon>Streptophyta</taxon>
        <taxon>Embryophyta</taxon>
        <taxon>Tracheophyta</taxon>
        <taxon>Spermatophyta</taxon>
        <taxon>Magnoliopsida</taxon>
        <taxon>eudicotyledons</taxon>
        <taxon>Gunneridae</taxon>
        <taxon>Pentapetalae</taxon>
        <taxon>asterids</taxon>
        <taxon>campanulids</taxon>
        <taxon>Asterales</taxon>
        <taxon>Asteraceae</taxon>
        <taxon>Asteroideae</taxon>
        <taxon>Anthemideae</taxon>
        <taxon>Anthemidinae</taxon>
        <taxon>Tanacetum</taxon>
    </lineage>
</organism>
<keyword evidence="2" id="KW-0479">Metal-binding</keyword>
<dbReference type="Gene3D" id="3.30.420.10">
    <property type="entry name" value="Ribonuclease H-like superfamily/Ribonuclease H"/>
    <property type="match status" value="1"/>
</dbReference>
<protein>
    <submittedName>
        <fullName evidence="12">Retrovirus-related Pol polyprotein from transposon TNT 1-94</fullName>
    </submittedName>
</protein>
<feature type="compositionally biased region" description="Basic residues" evidence="10">
    <location>
        <begin position="633"/>
        <end position="644"/>
    </location>
</feature>
<dbReference type="GO" id="GO:0003887">
    <property type="term" value="F:DNA-directed DNA polymerase activity"/>
    <property type="evidence" value="ECO:0007669"/>
    <property type="project" value="UniProtKB-KW"/>
</dbReference>
<evidence type="ECO:0000313" key="12">
    <source>
        <dbReference type="EMBL" id="GEU31517.1"/>
    </source>
</evidence>
<name>A0A6L2J4T8_TANCI</name>
<evidence type="ECO:0000256" key="8">
    <source>
        <dbReference type="ARBA" id="ARBA00022932"/>
    </source>
</evidence>
<feature type="domain" description="Retroviral polymerase SH3-like" evidence="11">
    <location>
        <begin position="266"/>
        <end position="324"/>
    </location>
</feature>
<dbReference type="InterPro" id="IPR057670">
    <property type="entry name" value="SH3_retrovirus"/>
</dbReference>
<feature type="compositionally biased region" description="Basic residues" evidence="10">
    <location>
        <begin position="595"/>
        <end position="614"/>
    </location>
</feature>
<dbReference type="InterPro" id="IPR036397">
    <property type="entry name" value="RNaseH_sf"/>
</dbReference>
<proteinExistence type="predicted"/>
<evidence type="ECO:0000256" key="6">
    <source>
        <dbReference type="ARBA" id="ARBA00022908"/>
    </source>
</evidence>
<dbReference type="PANTHER" id="PTHR42648:SF11">
    <property type="entry name" value="TRANSPOSON TY4-P GAG-POL POLYPROTEIN"/>
    <property type="match status" value="1"/>
</dbReference>
<keyword evidence="6" id="KW-0229">DNA integration</keyword>
<dbReference type="GO" id="GO:0015074">
    <property type="term" value="P:DNA integration"/>
    <property type="evidence" value="ECO:0007669"/>
    <property type="project" value="UniProtKB-KW"/>
</dbReference>
<keyword evidence="4" id="KW-0378">Hydrolase</keyword>
<dbReference type="GO" id="GO:0003676">
    <property type="term" value="F:nucleic acid binding"/>
    <property type="evidence" value="ECO:0007669"/>
    <property type="project" value="InterPro"/>
</dbReference>
<dbReference type="CDD" id="cd09272">
    <property type="entry name" value="RNase_HI_RT_Ty1"/>
    <property type="match status" value="1"/>
</dbReference>
<evidence type="ECO:0000256" key="4">
    <source>
        <dbReference type="ARBA" id="ARBA00022801"/>
    </source>
</evidence>
<evidence type="ECO:0000256" key="2">
    <source>
        <dbReference type="ARBA" id="ARBA00022723"/>
    </source>
</evidence>
<keyword evidence="7" id="KW-0695">RNA-directed DNA polymerase</keyword>
<accession>A0A6L2J4T8</accession>
<dbReference type="Pfam" id="PF25597">
    <property type="entry name" value="SH3_retrovirus"/>
    <property type="match status" value="1"/>
</dbReference>
<dbReference type="InterPro" id="IPR039537">
    <property type="entry name" value="Retrotran_Ty1/copia-like"/>
</dbReference>
<dbReference type="AlphaFoldDB" id="A0A6L2J4T8"/>
<evidence type="ECO:0000256" key="9">
    <source>
        <dbReference type="ARBA" id="ARBA00023172"/>
    </source>
</evidence>
<keyword evidence="1" id="KW-0540">Nuclease</keyword>
<comment type="caution">
    <text evidence="12">The sequence shown here is derived from an EMBL/GenBank/DDBJ whole genome shotgun (WGS) entry which is preliminary data.</text>
</comment>
<gene>
    <name evidence="12" type="ORF">Tci_003495</name>
</gene>
<dbReference type="InterPro" id="IPR012337">
    <property type="entry name" value="RNaseH-like_sf"/>
</dbReference>
<dbReference type="GO" id="GO:0046872">
    <property type="term" value="F:metal ion binding"/>
    <property type="evidence" value="ECO:0007669"/>
    <property type="project" value="UniProtKB-KW"/>
</dbReference>
<keyword evidence="9" id="KW-0233">DNA recombination</keyword>
<keyword evidence="3" id="KW-0255">Endonuclease</keyword>
<keyword evidence="8" id="KW-0808">Transferase</keyword>
<keyword evidence="8" id="KW-0548">Nucleotidyltransferase</keyword>
<keyword evidence="8" id="KW-0239">DNA-directed DNA polymerase</keyword>
<evidence type="ECO:0000256" key="1">
    <source>
        <dbReference type="ARBA" id="ARBA00022722"/>
    </source>
</evidence>
<sequence>MQGEHVQLVMGELRTELGMQIQVKQGRLSGQDNVVDDDVDEQPVQDLALNVDNVFQADECDAFDYDIDEAPTAQTMFMANLSSADHVYCEAGPSYDLDILSEVHNHDNYQVAICELYEVHEMHDNIQANCVVVSDAEYTSDTYMIPYDHGQEIVKPNHARVFFHDSEDTLEIAETTRKQMNEKMKNPECVKKKNDVVKRQNRTLVEATRTMLIFSKAPMFLWAEAVATACYTQNRSLIRTCHNKTAYELVHEKKPDLTFLRVFNALCYPTNDSEDLGKLQLTADIGIFVGYAPRRKSYRIYNKRTRRIMETIHVQFDELQDSPATTVLVLVNSAGAPLSTTIDQDAPSPSYSSSSSTSQSLCSHQGITTGSTIIKDNPFAPVDNDPFINMFTPKPSSKASSNGDDSRSKHIDIQYHFIREQVKKGVVKLYFVSTDYQLADIFTKALPRERFEFLLPHLDKMADENVPAPAPIRSDDQILSFDAWMPIRKSNYAKTGAYSFELHETRFVLDANLLREALEIISIDQAHQFMSPPSGDAIMDFVNELGYTELIIYHLGRTHNIYQRSASPFHLAEEDLRLGILKFISKGEVDEGGKKKPATAKQSKSKHAKEKSRKPTPVSKPKVTKENLTKPSPAKHSKMGKVKNIHKEKSTLQLIDEDEPTQPEPEHQGEGEEFDTPVTEEASTGPFTQPQDDTSANIVCESPSPANAETGAVTDKTNSGGNTEILQIDEDQGKDVDNQEFMDEDQAGPDPRVSRVALVGPNSEPTHEEFMANVYPNVHGT</sequence>
<evidence type="ECO:0000256" key="5">
    <source>
        <dbReference type="ARBA" id="ARBA00022842"/>
    </source>
</evidence>
<feature type="compositionally biased region" description="Polar residues" evidence="10">
    <location>
        <begin position="681"/>
        <end position="697"/>
    </location>
</feature>
<feature type="region of interest" description="Disordered" evidence="10">
    <location>
        <begin position="340"/>
        <end position="359"/>
    </location>
</feature>
<evidence type="ECO:0000256" key="7">
    <source>
        <dbReference type="ARBA" id="ARBA00022918"/>
    </source>
</evidence>
<dbReference type="SUPFAM" id="SSF53098">
    <property type="entry name" value="Ribonuclease H-like"/>
    <property type="match status" value="1"/>
</dbReference>
<dbReference type="PANTHER" id="PTHR42648">
    <property type="entry name" value="TRANSPOSASE, PUTATIVE-RELATED"/>
    <property type="match status" value="1"/>
</dbReference>
<evidence type="ECO:0000256" key="10">
    <source>
        <dbReference type="SAM" id="MobiDB-lite"/>
    </source>
</evidence>
<evidence type="ECO:0000256" key="3">
    <source>
        <dbReference type="ARBA" id="ARBA00022759"/>
    </source>
</evidence>
<evidence type="ECO:0000259" key="11">
    <source>
        <dbReference type="Pfam" id="PF25597"/>
    </source>
</evidence>
<feature type="compositionally biased region" description="Low complexity" evidence="10">
    <location>
        <begin position="348"/>
        <end position="359"/>
    </location>
</feature>
<feature type="compositionally biased region" description="Polar residues" evidence="10">
    <location>
        <begin position="715"/>
        <end position="725"/>
    </location>
</feature>
<dbReference type="GO" id="GO:0003964">
    <property type="term" value="F:RNA-directed DNA polymerase activity"/>
    <property type="evidence" value="ECO:0007669"/>
    <property type="project" value="UniProtKB-KW"/>
</dbReference>
<feature type="compositionally biased region" description="Acidic residues" evidence="10">
    <location>
        <begin position="738"/>
        <end position="747"/>
    </location>
</feature>
<keyword evidence="5" id="KW-0460">Magnesium</keyword>
<feature type="region of interest" description="Disordered" evidence="10">
    <location>
        <begin position="590"/>
        <end position="781"/>
    </location>
</feature>
<dbReference type="GO" id="GO:0004519">
    <property type="term" value="F:endonuclease activity"/>
    <property type="evidence" value="ECO:0007669"/>
    <property type="project" value="UniProtKB-KW"/>
</dbReference>
<dbReference type="GO" id="GO:0016787">
    <property type="term" value="F:hydrolase activity"/>
    <property type="evidence" value="ECO:0007669"/>
    <property type="project" value="UniProtKB-KW"/>
</dbReference>
<dbReference type="GO" id="GO:0006310">
    <property type="term" value="P:DNA recombination"/>
    <property type="evidence" value="ECO:0007669"/>
    <property type="project" value="UniProtKB-KW"/>
</dbReference>
<reference evidence="12" key="1">
    <citation type="journal article" date="2019" name="Sci. Rep.">
        <title>Draft genome of Tanacetum cinerariifolium, the natural source of mosquito coil.</title>
        <authorList>
            <person name="Yamashiro T."/>
            <person name="Shiraishi A."/>
            <person name="Satake H."/>
            <person name="Nakayama K."/>
        </authorList>
    </citation>
    <scope>NUCLEOTIDE SEQUENCE</scope>
</reference>
<dbReference type="EMBL" id="BKCJ010000259">
    <property type="protein sequence ID" value="GEU31517.1"/>
    <property type="molecule type" value="Genomic_DNA"/>
</dbReference>